<evidence type="ECO:0000313" key="7">
    <source>
        <dbReference type="EMBL" id="OMJ13988.1"/>
    </source>
</evidence>
<dbReference type="GO" id="GO:0005506">
    <property type="term" value="F:iron ion binding"/>
    <property type="evidence" value="ECO:0007669"/>
    <property type="project" value="InterPro"/>
</dbReference>
<dbReference type="OrthoDB" id="1470350at2759"/>
<feature type="transmembrane region" description="Helical" evidence="6">
    <location>
        <begin position="24"/>
        <end position="42"/>
    </location>
</feature>
<dbReference type="InterPro" id="IPR002401">
    <property type="entry name" value="Cyt_P450_E_grp-I"/>
</dbReference>
<dbReference type="SUPFAM" id="SSF48264">
    <property type="entry name" value="Cytochrome P450"/>
    <property type="match status" value="1"/>
</dbReference>
<dbReference type="PANTHER" id="PTHR24305">
    <property type="entry name" value="CYTOCHROME P450"/>
    <property type="match status" value="1"/>
</dbReference>
<keyword evidence="6" id="KW-0812">Transmembrane</keyword>
<dbReference type="Pfam" id="PF00067">
    <property type="entry name" value="p450"/>
    <property type="match status" value="1"/>
</dbReference>
<keyword evidence="4 5" id="KW-0349">Heme</keyword>
<keyword evidence="6" id="KW-0472">Membrane</keyword>
<dbReference type="InterPro" id="IPR017972">
    <property type="entry name" value="Cyt_P450_CS"/>
</dbReference>
<dbReference type="InterPro" id="IPR036396">
    <property type="entry name" value="Cyt_P450_sf"/>
</dbReference>
<keyword evidence="2 4" id="KW-0479">Metal-binding</keyword>
<keyword evidence="5" id="KW-0560">Oxidoreductase</keyword>
<keyword evidence="5" id="KW-0503">Monooxygenase</keyword>
<gene>
    <name evidence="7" type="ORF">AYI70_g8168</name>
</gene>
<comment type="cofactor">
    <cofactor evidence="1 4">
        <name>heme</name>
        <dbReference type="ChEBI" id="CHEBI:30413"/>
    </cofactor>
</comment>
<dbReference type="PRINTS" id="PR00463">
    <property type="entry name" value="EP450I"/>
</dbReference>
<dbReference type="InterPro" id="IPR001128">
    <property type="entry name" value="Cyt_P450"/>
</dbReference>
<evidence type="ECO:0000256" key="4">
    <source>
        <dbReference type="PIRSR" id="PIRSR602401-1"/>
    </source>
</evidence>
<feature type="binding site" description="axial binding residue" evidence="4">
    <location>
        <position position="451"/>
    </location>
    <ligand>
        <name>heme</name>
        <dbReference type="ChEBI" id="CHEBI:30413"/>
    </ligand>
    <ligandPart>
        <name>Fe</name>
        <dbReference type="ChEBI" id="CHEBI:18248"/>
    </ligandPart>
</feature>
<keyword evidence="3 4" id="KW-0408">Iron</keyword>
<dbReference type="GO" id="GO:0016705">
    <property type="term" value="F:oxidoreductase activity, acting on paired donors, with incorporation or reduction of molecular oxygen"/>
    <property type="evidence" value="ECO:0007669"/>
    <property type="project" value="InterPro"/>
</dbReference>
<evidence type="ECO:0000256" key="6">
    <source>
        <dbReference type="SAM" id="Phobius"/>
    </source>
</evidence>
<evidence type="ECO:0000256" key="3">
    <source>
        <dbReference type="ARBA" id="ARBA00023004"/>
    </source>
</evidence>
<comment type="caution">
    <text evidence="7">The sequence shown here is derived from an EMBL/GenBank/DDBJ whole genome shotgun (WGS) entry which is preliminary data.</text>
</comment>
<dbReference type="AlphaFoldDB" id="A0A1R1XHA6"/>
<dbReference type="PRINTS" id="PR00385">
    <property type="entry name" value="P450"/>
</dbReference>
<reference evidence="7 8" key="1">
    <citation type="submission" date="2017-01" db="EMBL/GenBank/DDBJ databases">
        <authorList>
            <person name="Mah S.A."/>
            <person name="Swanson W.J."/>
            <person name="Moy G.W."/>
            <person name="Vacquier V.D."/>
        </authorList>
    </citation>
    <scope>NUCLEOTIDE SEQUENCE [LARGE SCALE GENOMIC DNA]</scope>
    <source>
        <strain evidence="7 8">GSMNP</strain>
    </source>
</reference>
<protein>
    <submittedName>
        <fullName evidence="7">Putative sterigmatocystin biosynthesis</fullName>
    </submittedName>
</protein>
<dbReference type="Gene3D" id="1.10.630.10">
    <property type="entry name" value="Cytochrome P450"/>
    <property type="match status" value="1"/>
</dbReference>
<dbReference type="GO" id="GO:0020037">
    <property type="term" value="F:heme binding"/>
    <property type="evidence" value="ECO:0007669"/>
    <property type="project" value="InterPro"/>
</dbReference>
<proteinExistence type="inferred from homology"/>
<evidence type="ECO:0000256" key="5">
    <source>
        <dbReference type="RuleBase" id="RU000461"/>
    </source>
</evidence>
<keyword evidence="6" id="KW-1133">Transmembrane helix</keyword>
<dbReference type="Proteomes" id="UP000187283">
    <property type="component" value="Unassembled WGS sequence"/>
</dbReference>
<sequence length="519" mass="58698">MDGLIKLAELSYSYILKNYYNKKALYTVLCAYGVFKTIYLAFIDPLRKVPGPWYARFSKIPVRYAQFSGETQRYFQSLHDKYGPIVRAGPRTLSCSSSKEFKQVMSTYRYKKSTIYEGFANVHPNIFSTRDETLNKTRRRQVGPAVSQKGLKLIESLVSSVCVDSADTKLDELTQEGSGSAEINYFNFFQNITTDVVGELGFGIKIGAVQNEGHPISGWINGVVKNSMKFNSFPLLKKFQRIMPGLSNNENNLKNLCMGQIKQRQELIKNNSLDPNTYDVLQIYVTATNPSTNKPLSDDELLTEIVAVSVVGIHTTSITMTWMMAYLMAYPEVYRKLVQEIRTTFPDRNKKITISEVKEKLPYLVATIHEVLRVVGSHGNNLFRDIPKEGLEIHGFNIPYKSEIGMFLPGANLDSSVWEDPKTFNPDRFLGDDGDRLKKEVLAFSTGVRMCPGKDFSMIQLYLVFANMFKNFDFSLPADSKLIPNSKNSHPIPNDITYITRLPANPQADCNVVITKALN</sequence>
<evidence type="ECO:0000256" key="1">
    <source>
        <dbReference type="ARBA" id="ARBA00001971"/>
    </source>
</evidence>
<accession>A0A1R1XHA6</accession>
<name>A0A1R1XHA6_9FUNG</name>
<dbReference type="PROSITE" id="PS00086">
    <property type="entry name" value="CYTOCHROME_P450"/>
    <property type="match status" value="1"/>
</dbReference>
<keyword evidence="8" id="KW-1185">Reference proteome</keyword>
<dbReference type="EMBL" id="LSSN01003245">
    <property type="protein sequence ID" value="OMJ13988.1"/>
    <property type="molecule type" value="Genomic_DNA"/>
</dbReference>
<dbReference type="InterPro" id="IPR050121">
    <property type="entry name" value="Cytochrome_P450_monoxygenase"/>
</dbReference>
<evidence type="ECO:0000256" key="2">
    <source>
        <dbReference type="ARBA" id="ARBA00022723"/>
    </source>
</evidence>
<comment type="similarity">
    <text evidence="5">Belongs to the cytochrome P450 family.</text>
</comment>
<organism evidence="7 8">
    <name type="scientific">Smittium culicis</name>
    <dbReference type="NCBI Taxonomy" id="133412"/>
    <lineage>
        <taxon>Eukaryota</taxon>
        <taxon>Fungi</taxon>
        <taxon>Fungi incertae sedis</taxon>
        <taxon>Zoopagomycota</taxon>
        <taxon>Kickxellomycotina</taxon>
        <taxon>Harpellomycetes</taxon>
        <taxon>Harpellales</taxon>
        <taxon>Legeriomycetaceae</taxon>
        <taxon>Smittium</taxon>
    </lineage>
</organism>
<evidence type="ECO:0000313" key="8">
    <source>
        <dbReference type="Proteomes" id="UP000187283"/>
    </source>
</evidence>
<dbReference type="PANTHER" id="PTHR24305:SF108">
    <property type="entry name" value="P450, PUTATIVE (EUROFUNG)-RELATED"/>
    <property type="match status" value="1"/>
</dbReference>
<dbReference type="GO" id="GO:0004497">
    <property type="term" value="F:monooxygenase activity"/>
    <property type="evidence" value="ECO:0007669"/>
    <property type="project" value="UniProtKB-KW"/>
</dbReference>
<dbReference type="STRING" id="133412.A0A1R1XHA6"/>